<dbReference type="AlphaFoldDB" id="A0A916LAJ8"/>
<accession>A0A916LAJ8</accession>
<sequence>MRNPPAFVEAMPPTVAVSRADKSTPNTSPAVDAACCTAASVTPAPISIRRSTVSTSLTTQSRSVDSSTSSCSGTVPATSEVRPP</sequence>
<reference evidence="3" key="1">
    <citation type="submission" date="2015-03" db="EMBL/GenBank/DDBJ databases">
        <authorList>
            <consortium name="Pathogen Informatics"/>
        </authorList>
    </citation>
    <scope>NUCLEOTIDE SEQUENCE [LARGE SCALE GENOMIC DNA]</scope>
    <source>
        <strain evidence="3">N09902308</strain>
    </source>
</reference>
<feature type="compositionally biased region" description="Low complexity" evidence="1">
    <location>
        <begin position="58"/>
        <end position="74"/>
    </location>
</feature>
<dbReference type="EMBL" id="CSBK01000812">
    <property type="protein sequence ID" value="COX94751.1"/>
    <property type="molecule type" value="Genomic_DNA"/>
</dbReference>
<evidence type="ECO:0000313" key="3">
    <source>
        <dbReference type="Proteomes" id="UP000039021"/>
    </source>
</evidence>
<gene>
    <name evidence="2" type="ORF">ERS007739_01920</name>
</gene>
<proteinExistence type="predicted"/>
<feature type="region of interest" description="Disordered" evidence="1">
    <location>
        <begin position="52"/>
        <end position="84"/>
    </location>
</feature>
<dbReference type="Proteomes" id="UP000039021">
    <property type="component" value="Unassembled WGS sequence"/>
</dbReference>
<comment type="caution">
    <text evidence="2">The sequence shown here is derived from an EMBL/GenBank/DDBJ whole genome shotgun (WGS) entry which is preliminary data.</text>
</comment>
<evidence type="ECO:0000256" key="1">
    <source>
        <dbReference type="SAM" id="MobiDB-lite"/>
    </source>
</evidence>
<organism evidence="2 3">
    <name type="scientific">Mycobacterium tuberculosis</name>
    <dbReference type="NCBI Taxonomy" id="1773"/>
    <lineage>
        <taxon>Bacteria</taxon>
        <taxon>Bacillati</taxon>
        <taxon>Actinomycetota</taxon>
        <taxon>Actinomycetes</taxon>
        <taxon>Mycobacteriales</taxon>
        <taxon>Mycobacteriaceae</taxon>
        <taxon>Mycobacterium</taxon>
        <taxon>Mycobacterium tuberculosis complex</taxon>
    </lineage>
</organism>
<protein>
    <submittedName>
        <fullName evidence="2">Uncharacterized protein</fullName>
    </submittedName>
</protein>
<name>A0A916LAJ8_MYCTX</name>
<evidence type="ECO:0000313" key="2">
    <source>
        <dbReference type="EMBL" id="COX94751.1"/>
    </source>
</evidence>